<gene>
    <name evidence="1" type="ORF">F4821DRAFT_232948</name>
</gene>
<proteinExistence type="predicted"/>
<protein>
    <submittedName>
        <fullName evidence="1">Uncharacterized protein</fullName>
    </submittedName>
</protein>
<organism evidence="1 2">
    <name type="scientific">Hypoxylon rubiginosum</name>
    <dbReference type="NCBI Taxonomy" id="110542"/>
    <lineage>
        <taxon>Eukaryota</taxon>
        <taxon>Fungi</taxon>
        <taxon>Dikarya</taxon>
        <taxon>Ascomycota</taxon>
        <taxon>Pezizomycotina</taxon>
        <taxon>Sordariomycetes</taxon>
        <taxon>Xylariomycetidae</taxon>
        <taxon>Xylariales</taxon>
        <taxon>Hypoxylaceae</taxon>
        <taxon>Hypoxylon</taxon>
    </lineage>
</organism>
<evidence type="ECO:0000313" key="2">
    <source>
        <dbReference type="Proteomes" id="UP001497680"/>
    </source>
</evidence>
<accession>A0ACC0D896</accession>
<comment type="caution">
    <text evidence="1">The sequence shown here is derived from an EMBL/GenBank/DDBJ whole genome shotgun (WGS) entry which is preliminary data.</text>
</comment>
<evidence type="ECO:0000313" key="1">
    <source>
        <dbReference type="EMBL" id="KAI6088782.1"/>
    </source>
</evidence>
<name>A0ACC0D896_9PEZI</name>
<dbReference type="Proteomes" id="UP001497680">
    <property type="component" value="Unassembled WGS sequence"/>
</dbReference>
<keyword evidence="2" id="KW-1185">Reference proteome</keyword>
<reference evidence="1 2" key="1">
    <citation type="journal article" date="2022" name="New Phytol.">
        <title>Ecological generalism drives hyperdiversity of secondary metabolite gene clusters in xylarialean endophytes.</title>
        <authorList>
            <person name="Franco M.E.E."/>
            <person name="Wisecaver J.H."/>
            <person name="Arnold A.E."/>
            <person name="Ju Y.M."/>
            <person name="Slot J.C."/>
            <person name="Ahrendt S."/>
            <person name="Moore L.P."/>
            <person name="Eastman K.E."/>
            <person name="Scott K."/>
            <person name="Konkel Z."/>
            <person name="Mondo S.J."/>
            <person name="Kuo A."/>
            <person name="Hayes R.D."/>
            <person name="Haridas S."/>
            <person name="Andreopoulos B."/>
            <person name="Riley R."/>
            <person name="LaButti K."/>
            <person name="Pangilinan J."/>
            <person name="Lipzen A."/>
            <person name="Amirebrahimi M."/>
            <person name="Yan J."/>
            <person name="Adam C."/>
            <person name="Keymanesh K."/>
            <person name="Ng V."/>
            <person name="Louie K."/>
            <person name="Northen T."/>
            <person name="Drula E."/>
            <person name="Henrissat B."/>
            <person name="Hsieh H.M."/>
            <person name="Youens-Clark K."/>
            <person name="Lutzoni F."/>
            <person name="Miadlikowska J."/>
            <person name="Eastwood D.C."/>
            <person name="Hamelin R.C."/>
            <person name="Grigoriev I.V."/>
            <person name="U'Ren J.M."/>
        </authorList>
    </citation>
    <scope>NUCLEOTIDE SEQUENCE [LARGE SCALE GENOMIC DNA]</scope>
    <source>
        <strain evidence="1 2">ER1909</strain>
    </source>
</reference>
<dbReference type="EMBL" id="MU394299">
    <property type="protein sequence ID" value="KAI6088782.1"/>
    <property type="molecule type" value="Genomic_DNA"/>
</dbReference>
<sequence>MVEPVGLLGTVVGVVSLGLQVHKSLKEYLDAFKSRDKRVDQALIRLKLLQQSLKIIESITPSLENEYQEPTGAVMSSLREAQADLQALRDKLQKNKPLDPTNLIEKVKEKKKKLAFPFRISDLDKLESTLDKIVKNLSIAMQVLGLNISSVIDTKVSNISPQLDTLTAISRDIQATQATEAARQIDVQSTLNLGLQVIEHSTSHIADQVSVLVPNTQSLLDEVLKIGQNIDLVLKNQSSLPDSETLHRIAASMMVAKPALLSTACDAVNSNSIALSGLTTINSQDDIPQDFALEANRKSRTSCNCRYHRRITRKLYSWFIFSTFEELVTESRHKPWCPLFQPMTSVNYRRFGVVIAGLHRYLSTAVSVSLCMTHGAGGRSISPTIRYFGMVERKKSPSFRIIQSLSDIMYKKRDNNSWSLWDSGLRDKDILDPSLLHVLSFEEIVRTGISKLRQIYGSGAALPTDVDECGRTVMHVIFDGGVNSTIS</sequence>